<comment type="caution">
    <text evidence="1">The sequence shown here is derived from an EMBL/GenBank/DDBJ whole genome shotgun (WGS) entry which is preliminary data.</text>
</comment>
<gene>
    <name evidence="1" type="ORF">LCGC14_0294580</name>
</gene>
<reference evidence="1" key="1">
    <citation type="journal article" date="2015" name="Nature">
        <title>Complex archaea that bridge the gap between prokaryotes and eukaryotes.</title>
        <authorList>
            <person name="Spang A."/>
            <person name="Saw J.H."/>
            <person name="Jorgensen S.L."/>
            <person name="Zaremba-Niedzwiedzka K."/>
            <person name="Martijn J."/>
            <person name="Lind A.E."/>
            <person name="van Eijk R."/>
            <person name="Schleper C."/>
            <person name="Guy L."/>
            <person name="Ettema T.J."/>
        </authorList>
    </citation>
    <scope>NUCLEOTIDE SEQUENCE</scope>
</reference>
<sequence length="59" mass="6631">MTNEEYKAKAIELWQEDGEVEIDDNADVVRGDHPDINPGAYVQAWVWVPSAEEEGANTK</sequence>
<name>A0A0F9TS15_9ZZZZ</name>
<proteinExistence type="predicted"/>
<evidence type="ECO:0000313" key="1">
    <source>
        <dbReference type="EMBL" id="KKN83805.1"/>
    </source>
</evidence>
<accession>A0A0F9TS15</accession>
<organism evidence="1">
    <name type="scientific">marine sediment metagenome</name>
    <dbReference type="NCBI Taxonomy" id="412755"/>
    <lineage>
        <taxon>unclassified sequences</taxon>
        <taxon>metagenomes</taxon>
        <taxon>ecological metagenomes</taxon>
    </lineage>
</organism>
<protein>
    <submittedName>
        <fullName evidence="1">Uncharacterized protein</fullName>
    </submittedName>
</protein>
<dbReference type="EMBL" id="LAZR01000179">
    <property type="protein sequence ID" value="KKN83805.1"/>
    <property type="molecule type" value="Genomic_DNA"/>
</dbReference>
<dbReference type="AlphaFoldDB" id="A0A0F9TS15"/>